<dbReference type="Pfam" id="PF03534">
    <property type="entry name" value="SpvB"/>
    <property type="match status" value="1"/>
</dbReference>
<feature type="compositionally biased region" description="Polar residues" evidence="5">
    <location>
        <begin position="1464"/>
        <end position="1476"/>
    </location>
</feature>
<feature type="region of interest" description="Disordered" evidence="5">
    <location>
        <begin position="2389"/>
        <end position="2460"/>
    </location>
</feature>
<feature type="domain" description="Teneurin-like YD-shell" evidence="7">
    <location>
        <begin position="2065"/>
        <end position="2177"/>
    </location>
</feature>
<sequence length="2566" mass="283686">MNEEKTNRKTEKEEKQKALTSPQKKLIGLFCNSLEIFWELNRTHTFKYINILLFFCFLFTTTTCGILPGKKGKSNNWWWALLGIPSGASFPSSGSGVGGSPGSGNGSPGSAPAPEGSDLFSISTNYAQAIDDPETKAEPVAGASFVAPPEPNHYGNVSLTYPIQTPAGRAGVEPKLSLSYSSTGGDGWLGIGWSLGLGSITRTPEYGALYYDTRDSFSWNGTRLVKVSGNNTNENGLYRAEITSEDFLIFKLTQIESGGVWEVLDASGTKTIYGESLESRIYNPALPNQTYSWYLTKTEDKNGNYLQANYDNSEYSKNRNLYLKEIRYTGNSKSGLSAKQYVRFVTKQREDFYVSNTPGFLMKMDRILERIEVGWDGGGKLYEYIPEYEISTDSGRPRIKNIQSSKHTTKPEFFYQTSSRLLTWQNIINQTSSELEDNPEATQYFEGDFNGDGISDLLFFNPKSGNWKAAEGRKEGGYNFKLYANRYQGYGNDEKIKFFKGNVSGDYNADGRSDIAFYLPETRDFVVAEHDGRVLQFKSYGRLMNSVPDIFRMEWFPGDYDGNGLSDSVLFDEPTGQWTLMLNKGGSFEFLRFSKKFQNVFRNDYTPDSNLDSSNTNDLTKPGKDHDKVNFLVGDYNGDGRTDISLYDSRSGKWFVGENHRNPNKNDSVTFQMQWKLYKVFTAPEQSLFGHDRFSGDFNGDGFSDFLIFDRSNGEWTLGETGDGTINFKIWSRTPQFKTVTRWLQGDFNGDGRTDIGFYSASDGKFWIGEATQNGFRYKIYSDLSYGPDPDRILKTPLPKDEVKIESGKTSLSVSSNTKAILLSYKYDGNLNSGKGELVFGGCFTQDDCSSSPELLIFDRKANVWDLKRGNNFTERVNTSLNPEASGITTLLGGKPDRYTNNLKDEVLFYKKQGTTNQFFSFKNTNGTTFDILNLATFTDTDVSKFDPNNSGYAVDHFENNTSQSVLILDDQTSSGNARFVLSGLGGTKFLTPSGDLTPTDLNDFFQAGTNENRQRRKEFSFFSGKFTTTQAQLVIVDRRTTTHKWYLGTISSNAIQFKRLTGEFVLPITTTDYNSKTPAGIVYTLTNTGEIVFGKNLDNGTSFTKVKINSTNIQKNVYNAGMIGFSDQFDNGGNPIVVSGGEDKIYDLTQSRIVSLPSSVVTKNLDRPDLIAQVYVFRWIQGDYNGDGLTDVGIFHLKEPTWYFALSTGSIPDVIERVKNGIGGIYDFEYSNSTKFDNTGEDDIPDLPTNYRVCTRVSLDDGFSNIITKDFEYKNGFAFSTFLNGKKESDYFGFSEFTVHEAYGEKTIHLYHTTPYADYMMNRALSGAEKETRIVGNDNNDYGTIQTTHDVKPIVSAPGVTSYLPVTTRLEKYLSGQRTTTQTSDVVINGTKISRKTESTTDHFSDTVHGVTTTTSITDFETDDTTNQRRTTRSVGLSGSSHEITSLLSYDTRGNLIKRASSYTGSGLSPVGTHTTEYEYDNHGNQTTERDTSSSPARGNSYVYDNELQQFVTQETKLGGSITLTTTHQIGYGSAFGVPTTTTDPNGNKSYFEYDNFGRLVRTSSDTDVGTLTTASYSYDSSFPLSAKTTFVTGTGDPDFASRTYTDGMGRNIYTVKSASNGNFAITGRLVYDGTGKLVRKGQSSWASSGEIDRFVLHLEEKNPTSFEYDPIGRIKKTILPLAVGETSPVVVTTAYNSAFETTETHSSGTSKRTVKNASGEVLYVEDFASDGTGAKIGFCYDIAGNRIKKSDLNDGSLMSCPNASAGVPTKDVSGRNQTYWSYDAFGKLKAQSDPDLGVSSYNYNTFGDLTSTTNAKGVTTTFTYDGVGRILTKNIPEGNIEYTYDSFSGSENALGRLVRIEDSSQNKTFSYDKLGRVKKETRVILATTEGNPLPTETAGPYITETRYDLLGRVTRIDYPEHPISHGRMRACYNYGTAGYISGISVQVNTNGIFPGFCNKDIVENITYNEFGQTSSLTLGNGITTSYGYDVKGRMVRLNSSGDVNGSNKVLQDVLYAFNPNNNITNVVNHSTDFNTQFVYDYDGLGRLTSANGSYIEPFNSNFTQRFQQSFVYAKNGNLSSKRFHDPLSGSVQDVWSYQYTNHQVTNIDSSKSGADALTMSYDANGNLTRQRDNVKDLTKRISIDSQDRITQIQDGNNAILGSYWYDESGFRIRKSSLEPKNNVFSNVEILYPSKFFGLEFIESENVISSVNNVYLNGVRIAALNEAGALAYYLTDQVDSVSTVLDDEGNTLSLMQYLPYGDTFVQRGDLNFSPKFNSQELDRESGFYFYNARFYDPGIARFTSADTIIDGELDTQGWNRFSYVKGNPIGAKDPTGHCSTLSTVPCKTQLELGGGGVPPVGRPGSSSGGGNSAGLGAAATGLLANLLGSKDDKPSLPDKPRSTSATPSEAKDMSKAGLDPLNKSDVKNFLDKGNKSGVTHGGNSGTNNKTNASPFEAKNTSTTSGYRYVTKGEVQAIKDTGMLRGGNPGKTYFTKDLYKSGSNAQERLSLEKKPTHRVEFEILNNPKLKLNGTKVDPLNGQPGKGSEFMTTDPVKVKLINVQPLK</sequence>
<dbReference type="InterPro" id="IPR003284">
    <property type="entry name" value="Sal_SpvB"/>
</dbReference>
<evidence type="ECO:0000256" key="5">
    <source>
        <dbReference type="SAM" id="MobiDB-lite"/>
    </source>
</evidence>
<feature type="region of interest" description="Disordered" evidence="5">
    <location>
        <begin position="92"/>
        <end position="114"/>
    </location>
</feature>
<keyword evidence="6" id="KW-0472">Membrane</keyword>
<evidence type="ECO:0000256" key="4">
    <source>
        <dbReference type="ARBA" id="ARBA00023026"/>
    </source>
</evidence>
<dbReference type="Proteomes" id="UP000012164">
    <property type="component" value="Unassembled WGS sequence"/>
</dbReference>
<evidence type="ECO:0000256" key="3">
    <source>
        <dbReference type="ARBA" id="ARBA00022737"/>
    </source>
</evidence>
<evidence type="ECO:0000313" key="9">
    <source>
        <dbReference type="Proteomes" id="UP000012164"/>
    </source>
</evidence>
<dbReference type="Gene3D" id="2.40.128.340">
    <property type="match status" value="2"/>
</dbReference>
<proteinExistence type="predicted"/>
<dbReference type="InterPro" id="IPR022385">
    <property type="entry name" value="Rhs_assc_core"/>
</dbReference>
<dbReference type="PANTHER" id="PTHR43032">
    <property type="entry name" value="PROTEIN-METHIONINE-SULFOXIDE REDUCTASE"/>
    <property type="match status" value="1"/>
</dbReference>
<accession>A0A0F6IJQ7</accession>
<dbReference type="SUPFAM" id="SSF69318">
    <property type="entry name" value="Integrin alpha N-terminal domain"/>
    <property type="match status" value="1"/>
</dbReference>
<dbReference type="PANTHER" id="PTHR43032:SF4">
    <property type="entry name" value="OXIDOREDUCTASE MOLYBDOPTERIN-BINDING DOMAIN-CONTAINING PROTEIN"/>
    <property type="match status" value="1"/>
</dbReference>
<dbReference type="Pfam" id="PF05593">
    <property type="entry name" value="RHS_repeat"/>
    <property type="match status" value="2"/>
</dbReference>
<keyword evidence="6" id="KW-1133">Transmembrane helix</keyword>
<feature type="compositionally biased region" description="Gly residues" evidence="5">
    <location>
        <begin position="95"/>
        <end position="107"/>
    </location>
</feature>
<feature type="region of interest" description="Disordered" evidence="5">
    <location>
        <begin position="1464"/>
        <end position="1500"/>
    </location>
</feature>
<dbReference type="InterPro" id="IPR056823">
    <property type="entry name" value="TEN-like_YD-shell"/>
</dbReference>
<dbReference type="Pfam" id="PF25023">
    <property type="entry name" value="TEN_YD-shell"/>
    <property type="match status" value="1"/>
</dbReference>
<keyword evidence="4" id="KW-0843">Virulence</keyword>
<evidence type="ECO:0000256" key="6">
    <source>
        <dbReference type="SAM" id="Phobius"/>
    </source>
</evidence>
<keyword evidence="6" id="KW-0812">Transmembrane</keyword>
<dbReference type="NCBIfam" id="TIGR01643">
    <property type="entry name" value="YD_repeat_2x"/>
    <property type="match status" value="1"/>
</dbReference>
<comment type="subcellular location">
    <subcellularLocation>
        <location evidence="1">Secreted</location>
    </subcellularLocation>
</comment>
<keyword evidence="2" id="KW-0964">Secreted</keyword>
<gene>
    <name evidence="8" type="ORF">LEP1GSC079_1274</name>
</gene>
<dbReference type="EMBL" id="AKWR02000037">
    <property type="protein sequence ID" value="EMJ38282.1"/>
    <property type="molecule type" value="Genomic_DNA"/>
</dbReference>
<dbReference type="GO" id="GO:0005737">
    <property type="term" value="C:cytoplasm"/>
    <property type="evidence" value="ECO:0007669"/>
    <property type="project" value="InterPro"/>
</dbReference>
<dbReference type="InterPro" id="IPR006530">
    <property type="entry name" value="YD"/>
</dbReference>
<dbReference type="GO" id="GO:0005576">
    <property type="term" value="C:extracellular region"/>
    <property type="evidence" value="ECO:0007669"/>
    <property type="project" value="UniProtKB-SubCell"/>
</dbReference>
<keyword evidence="3" id="KW-0677">Repeat</keyword>
<feature type="compositionally biased region" description="Basic and acidic residues" evidence="5">
    <location>
        <begin position="2390"/>
        <end position="2402"/>
    </location>
</feature>
<protein>
    <submittedName>
        <fullName evidence="8">Virulence plasmid 65kDa B protein</fullName>
    </submittedName>
</protein>
<organism evidence="8 9">
    <name type="scientific">Leptospira interrogans str. FPW1039</name>
    <dbReference type="NCBI Taxonomy" id="1193040"/>
    <lineage>
        <taxon>Bacteria</taxon>
        <taxon>Pseudomonadati</taxon>
        <taxon>Spirochaetota</taxon>
        <taxon>Spirochaetia</taxon>
        <taxon>Leptospirales</taxon>
        <taxon>Leptospiraceae</taxon>
        <taxon>Leptospira</taxon>
    </lineage>
</organism>
<name>A0A0F6IJQ7_LEPIR</name>
<comment type="caution">
    <text evidence="8">The sequence shown here is derived from an EMBL/GenBank/DDBJ whole genome shotgun (WGS) entry which is preliminary data.</text>
</comment>
<evidence type="ECO:0000313" key="8">
    <source>
        <dbReference type="EMBL" id="EMJ38282.1"/>
    </source>
</evidence>
<evidence type="ECO:0000259" key="7">
    <source>
        <dbReference type="Pfam" id="PF25023"/>
    </source>
</evidence>
<feature type="compositionally biased region" description="Polar residues" evidence="5">
    <location>
        <begin position="2446"/>
        <end position="2460"/>
    </location>
</feature>
<evidence type="ECO:0000256" key="2">
    <source>
        <dbReference type="ARBA" id="ARBA00022525"/>
    </source>
</evidence>
<feature type="region of interest" description="Disordered" evidence="5">
    <location>
        <begin position="2351"/>
        <end position="2374"/>
    </location>
</feature>
<dbReference type="InterPro" id="IPR028994">
    <property type="entry name" value="Integrin_alpha_N"/>
</dbReference>
<dbReference type="InterPro" id="IPR031325">
    <property type="entry name" value="RHS_repeat"/>
</dbReference>
<evidence type="ECO:0000256" key="1">
    <source>
        <dbReference type="ARBA" id="ARBA00004613"/>
    </source>
</evidence>
<dbReference type="Gene3D" id="2.180.10.10">
    <property type="entry name" value="RHS repeat-associated core"/>
    <property type="match status" value="2"/>
</dbReference>
<feature type="compositionally biased region" description="Basic and acidic residues" evidence="5">
    <location>
        <begin position="1477"/>
        <end position="1493"/>
    </location>
</feature>
<feature type="compositionally biased region" description="Basic and acidic residues" evidence="5">
    <location>
        <begin position="2423"/>
        <end position="2435"/>
    </location>
</feature>
<reference evidence="8 9" key="1">
    <citation type="submission" date="2013-01" db="EMBL/GenBank/DDBJ databases">
        <authorList>
            <person name="Harkins D.M."/>
            <person name="Durkin A.S."/>
            <person name="Brinkac L.M."/>
            <person name="Haft D.H."/>
            <person name="Selengut J.D."/>
            <person name="Sanka R."/>
            <person name="DePew J."/>
            <person name="Purushe J."/>
            <person name="Peacock S.J."/>
            <person name="Thaipadungpanit J."/>
            <person name="Wuthiekanun V.W."/>
            <person name="Day N.P."/>
            <person name="Vinetz J.M."/>
            <person name="Sutton G.G."/>
            <person name="Nierman W.C."/>
            <person name="Fouts D.E."/>
        </authorList>
    </citation>
    <scope>NUCLEOTIDE SEQUENCE [LARGE SCALE GENOMIC DNA]</scope>
    <source>
        <strain evidence="8 9">FPW1039</strain>
    </source>
</reference>
<feature type="transmembrane region" description="Helical" evidence="6">
    <location>
        <begin position="48"/>
        <end position="68"/>
    </location>
</feature>
<dbReference type="NCBIfam" id="TIGR03696">
    <property type="entry name" value="Rhs_assc_core"/>
    <property type="match status" value="1"/>
</dbReference>